<protein>
    <submittedName>
        <fullName evidence="1">Uncharacterized protein</fullName>
    </submittedName>
</protein>
<proteinExistence type="predicted"/>
<evidence type="ECO:0000313" key="2">
    <source>
        <dbReference type="Proteomes" id="UP000002191"/>
    </source>
</evidence>
<accession>E6VUB3</accession>
<dbReference type="Proteomes" id="UP000002191">
    <property type="component" value="Chromosome"/>
</dbReference>
<evidence type="ECO:0000313" key="1">
    <source>
        <dbReference type="EMBL" id="ADU63420.1"/>
    </source>
</evidence>
<dbReference type="OrthoDB" id="8440646at2"/>
<dbReference type="eggNOG" id="ENOG5034702">
    <property type="taxonomic scope" value="Bacteria"/>
</dbReference>
<gene>
    <name evidence="1" type="ordered locus">Daes_2415</name>
</gene>
<dbReference type="STRING" id="643562.Daes_2415"/>
<dbReference type="RefSeq" id="WP_013515332.1">
    <property type="nucleotide sequence ID" value="NC_014844.1"/>
</dbReference>
<organism evidence="1 2">
    <name type="scientific">Pseudodesulfovibrio aespoeensis (strain ATCC 700646 / DSM 10631 / Aspo-2)</name>
    <name type="common">Desulfovibrio aespoeensis</name>
    <dbReference type="NCBI Taxonomy" id="643562"/>
    <lineage>
        <taxon>Bacteria</taxon>
        <taxon>Pseudomonadati</taxon>
        <taxon>Thermodesulfobacteriota</taxon>
        <taxon>Desulfovibrionia</taxon>
        <taxon>Desulfovibrionales</taxon>
        <taxon>Desulfovibrionaceae</taxon>
    </lineage>
</organism>
<sequence>MAEGDKSRTMSYLRAFFPDNKALTLCEYLAAAHRRVTTVADRTFTIDGQEVKCCHEERKRDPSTKERRQYVHVSVSTPGEPVSLVPQGGQNKEVDLGTAVPPQGNDFMDGDLMLLVQDNHVLFCSTGLRVSKAKEYLMHLLEKTGQPEEALAFSLVSVADVDKVRMIREKGVKRLHLSAGLFPATLDHLKRTTNTMSEKVVKAVTEEFLEICKKDESLAQYSEAENLTAEIILKYDRRFKGGELGQKRIESLAEMAVDEGDDGFKIVTGDGETISASTITLRKEIKVPKYGKTVRHESVWAEMRTYLKELRNKGLLDQ</sequence>
<keyword evidence="2" id="KW-1185">Reference proteome</keyword>
<reference evidence="1 2" key="2">
    <citation type="journal article" date="2014" name="Genome Announc.">
        <title>Complete Genome Sequence of the Subsurface, Mesophilic Sulfate-Reducing Bacterium Desulfovibrio aespoeensis Aspo-2.</title>
        <authorList>
            <person name="Pedersen K."/>
            <person name="Bengtsson A."/>
            <person name="Edlund J."/>
            <person name="Rabe L."/>
            <person name="Hazen T."/>
            <person name="Chakraborty R."/>
            <person name="Goodwin L."/>
            <person name="Shapiro N."/>
        </authorList>
    </citation>
    <scope>NUCLEOTIDE SEQUENCE [LARGE SCALE GENOMIC DNA]</scope>
    <source>
        <strain evidence="2">ATCC 700646 / DSM 10631 / Aspo-2</strain>
    </source>
</reference>
<name>E6VUB3_PSEA9</name>
<dbReference type="AlphaFoldDB" id="E6VUB3"/>
<reference evidence="2" key="1">
    <citation type="submission" date="2010-12" db="EMBL/GenBank/DDBJ databases">
        <title>Complete sequence of Desulfovibrio aespoeensis Aspo-2.</title>
        <authorList>
            <consortium name="US DOE Joint Genome Institute"/>
            <person name="Lucas S."/>
            <person name="Copeland A."/>
            <person name="Lapidus A."/>
            <person name="Cheng J.-F."/>
            <person name="Goodwin L."/>
            <person name="Pitluck S."/>
            <person name="Chertkov O."/>
            <person name="Misra M."/>
            <person name="Detter J.C."/>
            <person name="Han C."/>
            <person name="Tapia R."/>
            <person name="Land M."/>
            <person name="Hauser L."/>
            <person name="Kyrpides N."/>
            <person name="Ivanova N."/>
            <person name="Ovchinnikova G."/>
            <person name="Pedersen K."/>
            <person name="Jagevall S."/>
            <person name="Hazen T."/>
            <person name="Woyke T."/>
        </authorList>
    </citation>
    <scope>NUCLEOTIDE SEQUENCE [LARGE SCALE GENOMIC DNA]</scope>
    <source>
        <strain evidence="2">ATCC 700646 / DSM 10631 / Aspo-2</strain>
    </source>
</reference>
<dbReference type="EMBL" id="CP002431">
    <property type="protein sequence ID" value="ADU63420.1"/>
    <property type="molecule type" value="Genomic_DNA"/>
</dbReference>
<dbReference type="HOGENOM" id="CLU_873531_0_0_7"/>
<dbReference type="KEGG" id="das:Daes_2415"/>